<dbReference type="InterPro" id="IPR040460">
    <property type="entry name" value="Gasdermin_pore"/>
</dbReference>
<keyword evidence="7" id="KW-1210">Necrosis</keyword>
<evidence type="ECO:0000256" key="2">
    <source>
        <dbReference type="ARBA" id="ARBA00004651"/>
    </source>
</evidence>
<evidence type="ECO:0000256" key="8">
    <source>
        <dbReference type="ARBA" id="ARBA00022692"/>
    </source>
</evidence>
<dbReference type="InterPro" id="IPR042377">
    <property type="entry name" value="GSDME"/>
</dbReference>
<dbReference type="GO" id="GO:0005737">
    <property type="term" value="C:cytoplasm"/>
    <property type="evidence" value="ECO:0007669"/>
    <property type="project" value="UniProtKB-SubCell"/>
</dbReference>
<keyword evidence="4" id="KW-1134">Transmembrane beta strand</keyword>
<evidence type="ECO:0000313" key="14">
    <source>
        <dbReference type="Ensembl" id="ENSECRP00000032521.1"/>
    </source>
</evidence>
<keyword evidence="5" id="KW-1003">Cell membrane</keyword>
<reference evidence="14" key="3">
    <citation type="submission" date="2025-09" db="UniProtKB">
        <authorList>
            <consortium name="Ensembl"/>
        </authorList>
    </citation>
    <scope>IDENTIFICATION</scope>
</reference>
<reference evidence="14" key="2">
    <citation type="submission" date="2025-08" db="UniProtKB">
        <authorList>
            <consortium name="Ensembl"/>
        </authorList>
    </citation>
    <scope>IDENTIFICATION</scope>
</reference>
<keyword evidence="8" id="KW-0812">Transmembrane</keyword>
<proteinExistence type="inferred from homology"/>
<evidence type="ECO:0000256" key="9">
    <source>
        <dbReference type="ARBA" id="ARBA00023136"/>
    </source>
</evidence>
<name>A0A8C4TJK0_ERPCA</name>
<dbReference type="GeneTree" id="ENSGT00940000155880"/>
<dbReference type="InterPro" id="IPR041263">
    <property type="entry name" value="Gasdermin_PUB"/>
</dbReference>
<evidence type="ECO:0000256" key="7">
    <source>
        <dbReference type="ARBA" id="ARBA00022590"/>
    </source>
</evidence>
<gene>
    <name evidence="14" type="primary">GSDME</name>
    <name evidence="14" type="synonym">gsdmea</name>
</gene>
<keyword evidence="9" id="KW-0472">Membrane</keyword>
<dbReference type="AlphaFoldDB" id="A0A8C4TJK0"/>
<dbReference type="Pfam" id="PF04598">
    <property type="entry name" value="Gasdermin"/>
    <property type="match status" value="1"/>
</dbReference>
<keyword evidence="10" id="KW-0564">Palmitate</keyword>
<evidence type="ECO:0000256" key="6">
    <source>
        <dbReference type="ARBA" id="ARBA00022490"/>
    </source>
</evidence>
<evidence type="ECO:0000256" key="5">
    <source>
        <dbReference type="ARBA" id="ARBA00022475"/>
    </source>
</evidence>
<keyword evidence="15" id="KW-1185">Reference proteome</keyword>
<evidence type="ECO:0000256" key="3">
    <source>
        <dbReference type="ARBA" id="ARBA00009279"/>
    </source>
</evidence>
<keyword evidence="6" id="KW-0963">Cytoplasm</keyword>
<dbReference type="Ensembl" id="ENSECRT00000033243.1">
    <property type="protein sequence ID" value="ENSECRP00000032521.1"/>
    <property type="gene ID" value="ENSECRG00000022034.1"/>
</dbReference>
<evidence type="ECO:0000259" key="12">
    <source>
        <dbReference type="Pfam" id="PF04598"/>
    </source>
</evidence>
<evidence type="ECO:0000313" key="15">
    <source>
        <dbReference type="Proteomes" id="UP000694620"/>
    </source>
</evidence>
<accession>A0A8C4TJK0</accession>
<evidence type="ECO:0000256" key="11">
    <source>
        <dbReference type="ARBA" id="ARBA00023288"/>
    </source>
</evidence>
<comment type="similarity">
    <text evidence="3">Belongs to the gasdermin family.</text>
</comment>
<evidence type="ECO:0000259" key="13">
    <source>
        <dbReference type="Pfam" id="PF17708"/>
    </source>
</evidence>
<keyword evidence="11" id="KW-0449">Lipoprotein</keyword>
<dbReference type="Proteomes" id="UP000694620">
    <property type="component" value="Chromosome 13"/>
</dbReference>
<evidence type="ECO:0000256" key="10">
    <source>
        <dbReference type="ARBA" id="ARBA00023139"/>
    </source>
</evidence>
<protein>
    <submittedName>
        <fullName evidence="14">Gasdermin E</fullName>
    </submittedName>
</protein>
<dbReference type="PANTHER" id="PTHR15207:SF3">
    <property type="entry name" value="DEAFNESS, AUTOSOMAL DOMINANT 5-RELATED"/>
    <property type="match status" value="1"/>
</dbReference>
<evidence type="ECO:0000256" key="4">
    <source>
        <dbReference type="ARBA" id="ARBA00022452"/>
    </source>
</evidence>
<dbReference type="GO" id="GO:0012501">
    <property type="term" value="P:programmed cell death"/>
    <property type="evidence" value="ECO:0007669"/>
    <property type="project" value="UniProtKB-KW"/>
</dbReference>
<dbReference type="Pfam" id="PF17708">
    <property type="entry name" value="Gasdermin_C"/>
    <property type="match status" value="1"/>
</dbReference>
<evidence type="ECO:0000256" key="1">
    <source>
        <dbReference type="ARBA" id="ARBA00004496"/>
    </source>
</evidence>
<feature type="domain" description="Gasdermin PUB" evidence="13">
    <location>
        <begin position="292"/>
        <end position="470"/>
    </location>
</feature>
<sequence length="502" mass="55773">MFAKATSKFVKQIDSDGDLIPVSRLNDSDKIQPASLVIKQKRFWFWQKPRYIPLSFSLNEILQGEPTIIPVTAESDFLKYEGTFEGTVSGKIGTGVGSMNLKLEGKGSSKLQSSFGNLKKQELDVHHLLNHSKGRILNMAHFAVRKTQEKKNEVFCVVKEKIFTTQMCSITEQVKATKTFAGIFDWKEKRIEVCVNDGSNILKDSSVQLEIPPSTVVAYSVIELHIMVNGEYELCVLSDSWGGFETDSGSSESTAWPSDQLMLVDTSRQQCQTTAFQLSSADEKKVTSEAPLSVLKPDLDGFKHHFRPFAEMPEEKRYILFKLINEVLYQKDVITVVDNVLDQLSTGETPDLSELEGLYSSQREIATALLRSLGLHYMDGKEMEPTECPDIVRASNMLISALEEMTEEALAELGNCYDIIPSLHQLMSHIIHNDKASLDEESLSCLANEKTFLKAQSLFASSNINLQAADSTIKATAGQQPGHLPFLLCLVLDGLAALSARS</sequence>
<feature type="domain" description="Gasdermin pore forming" evidence="12">
    <location>
        <begin position="1"/>
        <end position="245"/>
    </location>
</feature>
<dbReference type="PANTHER" id="PTHR15207">
    <property type="entry name" value="NONSYNDROMIC HEARING IMPAIRMENT PROTEIN"/>
    <property type="match status" value="1"/>
</dbReference>
<organism evidence="14 15">
    <name type="scientific">Erpetoichthys calabaricus</name>
    <name type="common">Rope fish</name>
    <name type="synonym">Calamoichthys calabaricus</name>
    <dbReference type="NCBI Taxonomy" id="27687"/>
    <lineage>
        <taxon>Eukaryota</taxon>
        <taxon>Metazoa</taxon>
        <taxon>Chordata</taxon>
        <taxon>Craniata</taxon>
        <taxon>Vertebrata</taxon>
        <taxon>Euteleostomi</taxon>
        <taxon>Actinopterygii</taxon>
        <taxon>Polypteriformes</taxon>
        <taxon>Polypteridae</taxon>
        <taxon>Erpetoichthys</taxon>
    </lineage>
</organism>
<reference evidence="14" key="1">
    <citation type="submission" date="2021-06" db="EMBL/GenBank/DDBJ databases">
        <authorList>
            <consortium name="Wellcome Sanger Institute Data Sharing"/>
        </authorList>
    </citation>
    <scope>NUCLEOTIDE SEQUENCE [LARGE SCALE GENOMIC DNA]</scope>
</reference>
<comment type="subcellular location">
    <subcellularLocation>
        <location evidence="2">Cell membrane</location>
        <topology evidence="2">Multi-pass membrane protein</topology>
    </subcellularLocation>
    <subcellularLocation>
        <location evidence="1">Cytoplasm</location>
    </subcellularLocation>
</comment>
<dbReference type="GO" id="GO:0005886">
    <property type="term" value="C:plasma membrane"/>
    <property type="evidence" value="ECO:0007669"/>
    <property type="project" value="UniProtKB-SubCell"/>
</dbReference>